<sequence length="267" mass="30402">MRREKIIHQILLTLSFLNAARAGDLTGKVQFNKFKKYFWNAENTGLLVINASIHDEGIFSCRLIFRKNEKDEDSEFSSYTNLAVLRRPKLLKAELKQNYIEFSEESGLKDIAVCEYDPGRPAATVRWVDGLDGSALPSNFFKTTLTRTQKNRNLALQMIPDKKFNNKYIKCTLKHALLNVESDVMTLNVTFKPEKPNIIQDGDRLFCAATGNPVPVISWEVESENDDIKTKILDSDSVKIRYLGDRKVNYTCKGKAREDSSVPKSVI</sequence>
<evidence type="ECO:0000256" key="2">
    <source>
        <dbReference type="ARBA" id="ARBA00022729"/>
    </source>
</evidence>
<evidence type="ECO:0000256" key="5">
    <source>
        <dbReference type="ARBA" id="ARBA00023157"/>
    </source>
</evidence>
<feature type="signal peptide" evidence="7">
    <location>
        <begin position="1"/>
        <end position="22"/>
    </location>
</feature>
<dbReference type="AlphaFoldDB" id="E4Z2Y7"/>
<reference evidence="8" key="1">
    <citation type="journal article" date="2010" name="Science">
        <title>Plasticity of animal genome architecture unmasked by rapid evolution of a pelagic tunicate.</title>
        <authorList>
            <person name="Denoeud F."/>
            <person name="Henriet S."/>
            <person name="Mungpakdee S."/>
            <person name="Aury J.M."/>
            <person name="Da Silva C."/>
            <person name="Brinkmann H."/>
            <person name="Mikhaleva J."/>
            <person name="Olsen L.C."/>
            <person name="Jubin C."/>
            <person name="Canestro C."/>
            <person name="Bouquet J.M."/>
            <person name="Danks G."/>
            <person name="Poulain J."/>
            <person name="Campsteijn C."/>
            <person name="Adamski M."/>
            <person name="Cross I."/>
            <person name="Yadetie F."/>
            <person name="Muffato M."/>
            <person name="Louis A."/>
            <person name="Butcher S."/>
            <person name="Tsagkogeorga G."/>
            <person name="Konrad A."/>
            <person name="Singh S."/>
            <person name="Jensen M.F."/>
            <person name="Cong E.H."/>
            <person name="Eikeseth-Otteraa H."/>
            <person name="Noel B."/>
            <person name="Anthouard V."/>
            <person name="Porcel B.M."/>
            <person name="Kachouri-Lafond R."/>
            <person name="Nishino A."/>
            <person name="Ugolini M."/>
            <person name="Chourrout P."/>
            <person name="Nishida H."/>
            <person name="Aasland R."/>
            <person name="Huzurbazar S."/>
            <person name="Westhof E."/>
            <person name="Delsuc F."/>
            <person name="Lehrach H."/>
            <person name="Reinhardt R."/>
            <person name="Weissenbach J."/>
            <person name="Roy S.W."/>
            <person name="Artiguenave F."/>
            <person name="Postlethwait J.H."/>
            <person name="Manak J.R."/>
            <person name="Thompson E.M."/>
            <person name="Jaillon O."/>
            <person name="Du Pasquier L."/>
            <person name="Boudinot P."/>
            <person name="Liberles D.A."/>
            <person name="Volff J.N."/>
            <person name="Philippe H."/>
            <person name="Lenhard B."/>
            <person name="Roest Crollius H."/>
            <person name="Wincker P."/>
            <person name="Chourrout D."/>
        </authorList>
    </citation>
    <scope>NUCLEOTIDE SEQUENCE [LARGE SCALE GENOMIC DNA]</scope>
</reference>
<name>E4Z2Y7_OIKDI</name>
<organism evidence="8">
    <name type="scientific">Oikopleura dioica</name>
    <name type="common">Tunicate</name>
    <dbReference type="NCBI Taxonomy" id="34765"/>
    <lineage>
        <taxon>Eukaryota</taxon>
        <taxon>Metazoa</taxon>
        <taxon>Chordata</taxon>
        <taxon>Tunicata</taxon>
        <taxon>Appendicularia</taxon>
        <taxon>Copelata</taxon>
        <taxon>Oikopleuridae</taxon>
        <taxon>Oikopleura</taxon>
    </lineage>
</organism>
<comment type="subcellular location">
    <subcellularLocation>
        <location evidence="1">Membrane</location>
    </subcellularLocation>
</comment>
<dbReference type="InterPro" id="IPR051427">
    <property type="entry name" value="Nectin/Nectin-like"/>
</dbReference>
<proteinExistence type="predicted"/>
<keyword evidence="4" id="KW-0472">Membrane</keyword>
<accession>E4Z2Y7</accession>
<protein>
    <recommendedName>
        <fullName evidence="9">Ig-like domain-containing protein</fullName>
    </recommendedName>
</protein>
<evidence type="ECO:0000256" key="6">
    <source>
        <dbReference type="ARBA" id="ARBA00023180"/>
    </source>
</evidence>
<gene>
    <name evidence="8" type="ORF">GSOID_T00025728001</name>
</gene>
<evidence type="ECO:0008006" key="9">
    <source>
        <dbReference type="Google" id="ProtNLM"/>
    </source>
</evidence>
<keyword evidence="2 7" id="KW-0732">Signal</keyword>
<dbReference type="GO" id="GO:0007156">
    <property type="term" value="P:homophilic cell adhesion via plasma membrane adhesion molecules"/>
    <property type="evidence" value="ECO:0007669"/>
    <property type="project" value="TreeGrafter"/>
</dbReference>
<dbReference type="PANTHER" id="PTHR23277:SF108">
    <property type="entry name" value="FASCICLIN-3"/>
    <property type="match status" value="1"/>
</dbReference>
<keyword evidence="5" id="KW-1015">Disulfide bond</keyword>
<dbReference type="Proteomes" id="UP000011014">
    <property type="component" value="Unassembled WGS sequence"/>
</dbReference>
<dbReference type="GO" id="GO:0007157">
    <property type="term" value="P:heterophilic cell-cell adhesion via plasma membrane cell adhesion molecules"/>
    <property type="evidence" value="ECO:0007669"/>
    <property type="project" value="TreeGrafter"/>
</dbReference>
<dbReference type="Gene3D" id="2.60.40.10">
    <property type="entry name" value="Immunoglobulins"/>
    <property type="match status" value="1"/>
</dbReference>
<keyword evidence="6" id="KW-0325">Glycoprotein</keyword>
<evidence type="ECO:0000256" key="4">
    <source>
        <dbReference type="ARBA" id="ARBA00023136"/>
    </source>
</evidence>
<dbReference type="InterPro" id="IPR036179">
    <property type="entry name" value="Ig-like_dom_sf"/>
</dbReference>
<dbReference type="SUPFAM" id="SSF48726">
    <property type="entry name" value="Immunoglobulin"/>
    <property type="match status" value="1"/>
</dbReference>
<dbReference type="EMBL" id="FN656840">
    <property type="protein sequence ID" value="CBY42065.1"/>
    <property type="molecule type" value="Genomic_DNA"/>
</dbReference>
<dbReference type="GO" id="GO:0005912">
    <property type="term" value="C:adherens junction"/>
    <property type="evidence" value="ECO:0007669"/>
    <property type="project" value="TreeGrafter"/>
</dbReference>
<evidence type="ECO:0000256" key="3">
    <source>
        <dbReference type="ARBA" id="ARBA00022737"/>
    </source>
</evidence>
<dbReference type="PANTHER" id="PTHR23277">
    <property type="entry name" value="NECTIN-RELATED"/>
    <property type="match status" value="1"/>
</dbReference>
<evidence type="ECO:0000313" key="8">
    <source>
        <dbReference type="EMBL" id="CBY42065.1"/>
    </source>
</evidence>
<feature type="chain" id="PRO_5003194250" description="Ig-like domain-containing protein" evidence="7">
    <location>
        <begin position="23"/>
        <end position="267"/>
    </location>
</feature>
<dbReference type="GO" id="GO:0016020">
    <property type="term" value="C:membrane"/>
    <property type="evidence" value="ECO:0007669"/>
    <property type="project" value="UniProtKB-SubCell"/>
</dbReference>
<evidence type="ECO:0000256" key="1">
    <source>
        <dbReference type="ARBA" id="ARBA00004370"/>
    </source>
</evidence>
<evidence type="ECO:0000256" key="7">
    <source>
        <dbReference type="SAM" id="SignalP"/>
    </source>
</evidence>
<dbReference type="InterPro" id="IPR013783">
    <property type="entry name" value="Ig-like_fold"/>
</dbReference>
<keyword evidence="3" id="KW-0677">Repeat</keyword>